<evidence type="ECO:0000313" key="4">
    <source>
        <dbReference type="Proteomes" id="UP000813824"/>
    </source>
</evidence>
<evidence type="ECO:0000256" key="1">
    <source>
        <dbReference type="ARBA" id="ARBA00022737"/>
    </source>
</evidence>
<comment type="caution">
    <text evidence="3">The sequence shown here is derived from an EMBL/GenBank/DDBJ whole genome shotgun (WGS) entry which is preliminary data.</text>
</comment>
<proteinExistence type="predicted"/>
<dbReference type="Gene3D" id="3.40.50.300">
    <property type="entry name" value="P-loop containing nucleotide triphosphate hydrolases"/>
    <property type="match status" value="1"/>
</dbReference>
<name>A0A8K0UME8_9AGAR</name>
<dbReference type="SUPFAM" id="SSF52540">
    <property type="entry name" value="P-loop containing nucleoside triphosphate hydrolases"/>
    <property type="match status" value="1"/>
</dbReference>
<protein>
    <recommendedName>
        <fullName evidence="2">Nephrocystin 3-like N-terminal domain-containing protein</fullName>
    </recommendedName>
</protein>
<keyword evidence="4" id="KW-1185">Reference proteome</keyword>
<evidence type="ECO:0000313" key="3">
    <source>
        <dbReference type="EMBL" id="KAH8096646.1"/>
    </source>
</evidence>
<organism evidence="3 4">
    <name type="scientific">Cristinia sonorae</name>
    <dbReference type="NCBI Taxonomy" id="1940300"/>
    <lineage>
        <taxon>Eukaryota</taxon>
        <taxon>Fungi</taxon>
        <taxon>Dikarya</taxon>
        <taxon>Basidiomycota</taxon>
        <taxon>Agaricomycotina</taxon>
        <taxon>Agaricomycetes</taxon>
        <taxon>Agaricomycetidae</taxon>
        <taxon>Agaricales</taxon>
        <taxon>Pleurotineae</taxon>
        <taxon>Stephanosporaceae</taxon>
        <taxon>Cristinia</taxon>
    </lineage>
</organism>
<dbReference type="InterPro" id="IPR027417">
    <property type="entry name" value="P-loop_NTPase"/>
</dbReference>
<dbReference type="PANTHER" id="PTHR10039">
    <property type="entry name" value="AMELOGENIN"/>
    <property type="match status" value="1"/>
</dbReference>
<dbReference type="Pfam" id="PF24883">
    <property type="entry name" value="NPHP3_N"/>
    <property type="match status" value="1"/>
</dbReference>
<sequence length="631" mass="70883">MTSVVKAIHGQYERDDKIIDLVETMDNAYGFIAVLKESPDLFPRLEAIVEATLKETLECAMFMQEYCSVGFMSRLIRQSFDTPMRRRIDDFKASFEKLGASRQEGEVIQTVLTTTSILNVVTSLHRDRILQQLQPMTMDAVERSSCLPKTRIRYLRDISAWVLDASRKDKNILWLYGLPGSGKSAIANSIAQSFRGHSRLGAFLFFNDREHLSTPAALIRTLAAQLALFDERINAAVSKALQMNPDVTKSSLAAQFTQLLVGPLNSDSVAPVSGRGAVVVVIDALESCGNPASREELLSVLVNQCGQLPKWLRVVIISRKEQDIEDALGLLPNVCRMELDITCDSNAADIEIYLRYTMGKIATSPKNRDLDLKQWPSNGDIQALSRRSAGLIIWASRASSFVDSHNPRAQLETLLASDSDCTLLDGFFADTLRSIGSWDDPDFTTSFQTVMGAMIVAEEPMTHKMIDGLFNLHEHSPSLHTIKMLGCFLTRTPADLVQPLHPTLIQYLADPRRCQGEKWFVDASQHRHVLASRCLRLVVFHLTDNYSGSPRPDRSALEHLINHTPPSVRHAFRYWTVYISSIVDKIEELPSDIRLIFIPDNFLNWCRVIEAHWTSEAVVDLASRLLKWAKV</sequence>
<dbReference type="OrthoDB" id="163438at2759"/>
<gene>
    <name evidence="3" type="ORF">BXZ70DRAFT_328161</name>
</gene>
<dbReference type="EMBL" id="JAEVFJ010000023">
    <property type="protein sequence ID" value="KAH8096646.1"/>
    <property type="molecule type" value="Genomic_DNA"/>
</dbReference>
<keyword evidence="1" id="KW-0677">Repeat</keyword>
<feature type="domain" description="Nephrocystin 3-like N-terminal" evidence="2">
    <location>
        <begin position="166"/>
        <end position="319"/>
    </location>
</feature>
<dbReference type="InterPro" id="IPR056884">
    <property type="entry name" value="NPHP3-like_N"/>
</dbReference>
<accession>A0A8K0UME8</accession>
<dbReference type="AlphaFoldDB" id="A0A8K0UME8"/>
<evidence type="ECO:0000259" key="2">
    <source>
        <dbReference type="Pfam" id="PF24883"/>
    </source>
</evidence>
<reference evidence="3" key="1">
    <citation type="journal article" date="2021" name="New Phytol.">
        <title>Evolutionary innovations through gain and loss of genes in the ectomycorrhizal Boletales.</title>
        <authorList>
            <person name="Wu G."/>
            <person name="Miyauchi S."/>
            <person name="Morin E."/>
            <person name="Kuo A."/>
            <person name="Drula E."/>
            <person name="Varga T."/>
            <person name="Kohler A."/>
            <person name="Feng B."/>
            <person name="Cao Y."/>
            <person name="Lipzen A."/>
            <person name="Daum C."/>
            <person name="Hundley H."/>
            <person name="Pangilinan J."/>
            <person name="Johnson J."/>
            <person name="Barry K."/>
            <person name="LaButti K."/>
            <person name="Ng V."/>
            <person name="Ahrendt S."/>
            <person name="Min B."/>
            <person name="Choi I.G."/>
            <person name="Park H."/>
            <person name="Plett J.M."/>
            <person name="Magnuson J."/>
            <person name="Spatafora J.W."/>
            <person name="Nagy L.G."/>
            <person name="Henrissat B."/>
            <person name="Grigoriev I.V."/>
            <person name="Yang Z.L."/>
            <person name="Xu J."/>
            <person name="Martin F.M."/>
        </authorList>
    </citation>
    <scope>NUCLEOTIDE SEQUENCE</scope>
    <source>
        <strain evidence="3">KKN 215</strain>
    </source>
</reference>
<dbReference type="Proteomes" id="UP000813824">
    <property type="component" value="Unassembled WGS sequence"/>
</dbReference>